<sequence length="81" mass="9141">MFNRNVHGKRIKKAQERTQSAQEVFVKAIEDIDASDEHLDAVIKEAKAEIANLQAFVEDAESSKAENETLRKNIQGFVNVK</sequence>
<proteinExistence type="predicted"/>
<feature type="coiled-coil region" evidence="1">
    <location>
        <begin position="43"/>
        <end position="73"/>
    </location>
</feature>
<name>A0A9X6YIY7_BACTU</name>
<comment type="caution">
    <text evidence="2">The sequence shown here is derived from an EMBL/GenBank/DDBJ whole genome shotgun (WGS) entry which is preliminary data.</text>
</comment>
<reference evidence="2 3" key="1">
    <citation type="submission" date="2017-09" db="EMBL/GenBank/DDBJ databases">
        <title>Large-scale bioinformatics analysis of Bacillus genomes uncovers conserved roles of natural products in bacterial physiology.</title>
        <authorList>
            <consortium name="Agbiome Team Llc"/>
            <person name="Bleich R.M."/>
            <person name="Grubbs K.J."/>
            <person name="Santa Maria K.C."/>
            <person name="Allen S.E."/>
            <person name="Farag S."/>
            <person name="Shank E.A."/>
            <person name="Bowers A."/>
        </authorList>
    </citation>
    <scope>NUCLEOTIDE SEQUENCE [LARGE SCALE GENOMIC DNA]</scope>
    <source>
        <strain evidence="2 3">AFS094940</strain>
    </source>
</reference>
<organism evidence="2 3">
    <name type="scientific">Bacillus thuringiensis</name>
    <dbReference type="NCBI Taxonomy" id="1428"/>
    <lineage>
        <taxon>Bacteria</taxon>
        <taxon>Bacillati</taxon>
        <taxon>Bacillota</taxon>
        <taxon>Bacilli</taxon>
        <taxon>Bacillales</taxon>
        <taxon>Bacillaceae</taxon>
        <taxon>Bacillus</taxon>
        <taxon>Bacillus cereus group</taxon>
    </lineage>
</organism>
<evidence type="ECO:0000313" key="2">
    <source>
        <dbReference type="EMBL" id="PED16481.1"/>
    </source>
</evidence>
<keyword evidence="1" id="KW-0175">Coiled coil</keyword>
<accession>A0A9X6YIY7</accession>
<gene>
    <name evidence="2" type="ORF">CON01_01125</name>
</gene>
<evidence type="ECO:0000256" key="1">
    <source>
        <dbReference type="SAM" id="Coils"/>
    </source>
</evidence>
<dbReference type="AlphaFoldDB" id="A0A9X6YIY7"/>
<protein>
    <submittedName>
        <fullName evidence="2">Uncharacterized protein</fullName>
    </submittedName>
</protein>
<dbReference type="Proteomes" id="UP000220127">
    <property type="component" value="Unassembled WGS sequence"/>
</dbReference>
<evidence type="ECO:0000313" key="3">
    <source>
        <dbReference type="Proteomes" id="UP000220127"/>
    </source>
</evidence>
<dbReference type="RefSeq" id="WP_097877149.1">
    <property type="nucleotide sequence ID" value="NZ_NVMD01000002.1"/>
</dbReference>
<dbReference type="EMBL" id="NVMD01000002">
    <property type="protein sequence ID" value="PED16481.1"/>
    <property type="molecule type" value="Genomic_DNA"/>
</dbReference>